<protein>
    <submittedName>
        <fullName evidence="8">3,4-dihydroxy-2-butanone 4-phosphate synthase</fullName>
    </submittedName>
</protein>
<evidence type="ECO:0000256" key="2">
    <source>
        <dbReference type="ARBA" id="ARBA00022619"/>
    </source>
</evidence>
<dbReference type="InterPro" id="IPR000422">
    <property type="entry name" value="DHBP_synthase_RibB"/>
</dbReference>
<dbReference type="Pfam" id="PF00926">
    <property type="entry name" value="DHBP_synthase"/>
    <property type="match status" value="1"/>
</dbReference>
<evidence type="ECO:0000256" key="5">
    <source>
        <dbReference type="ARBA" id="ARBA00023211"/>
    </source>
</evidence>
<dbReference type="GO" id="GO:0009231">
    <property type="term" value="P:riboflavin biosynthetic process"/>
    <property type="evidence" value="ECO:0007669"/>
    <property type="project" value="UniProtKB-UniPathway"/>
</dbReference>
<keyword evidence="2" id="KW-0686">Riboflavin biosynthesis</keyword>
<dbReference type="EMBL" id="DTBP01000013">
    <property type="protein sequence ID" value="HGQ73757.1"/>
    <property type="molecule type" value="Genomic_DNA"/>
</dbReference>
<dbReference type="InterPro" id="IPR017945">
    <property type="entry name" value="DHBP_synth_RibB-like_a/b_dom"/>
</dbReference>
<dbReference type="UniPathway" id="UPA00275"/>
<dbReference type="GO" id="GO:0005829">
    <property type="term" value="C:cytosol"/>
    <property type="evidence" value="ECO:0007669"/>
    <property type="project" value="TreeGrafter"/>
</dbReference>
<keyword evidence="6" id="KW-0456">Lyase</keyword>
<comment type="caution">
    <text evidence="8">The sequence shown here is derived from an EMBL/GenBank/DDBJ whole genome shotgun (WGS) entry which is preliminary data.</text>
</comment>
<keyword evidence="5" id="KW-0464">Manganese</keyword>
<dbReference type="NCBIfam" id="NF004437">
    <property type="entry name" value="PRK05773.1"/>
    <property type="match status" value="1"/>
</dbReference>
<accession>A0A7C4JLT5</accession>
<dbReference type="GO" id="GO:0046872">
    <property type="term" value="F:metal ion binding"/>
    <property type="evidence" value="ECO:0007669"/>
    <property type="project" value="UniProtKB-KW"/>
</dbReference>
<keyword evidence="4" id="KW-0460">Magnesium</keyword>
<name>A0A7C4JLT5_STAMA</name>
<organism evidence="8">
    <name type="scientific">Staphylothermus marinus</name>
    <dbReference type="NCBI Taxonomy" id="2280"/>
    <lineage>
        <taxon>Archaea</taxon>
        <taxon>Thermoproteota</taxon>
        <taxon>Thermoprotei</taxon>
        <taxon>Desulfurococcales</taxon>
        <taxon>Desulfurococcaceae</taxon>
        <taxon>Staphylothermus</taxon>
    </lineage>
</organism>
<dbReference type="PANTHER" id="PTHR21327">
    <property type="entry name" value="GTP CYCLOHYDROLASE II-RELATED"/>
    <property type="match status" value="1"/>
</dbReference>
<evidence type="ECO:0000313" key="8">
    <source>
        <dbReference type="EMBL" id="HGQ73757.1"/>
    </source>
</evidence>
<dbReference type="PANTHER" id="PTHR21327:SF46">
    <property type="entry name" value="3,4-DIHYDROXY-2-BUTANONE 4-PHOSPHATE SYNTHASE"/>
    <property type="match status" value="1"/>
</dbReference>
<sequence length="228" mass="25945">MIDWSIVRNHLLQGKPLLVFDSMERESEVDMVFYAEKIDSSKISFLRRNAGGLICFATGSLVREALGINYIQDMLINNPSIKELVSKKPRYGDQPAFSIWVNHINTYTGITDRDRALTLRNLYEVVSLVYKGYFREARDKFMKEFYAPGHVPILISRGLNNRRGHTELVTALALISGLTPAMVISEMLGEDSSLPYEDAKKFAQKNNLLFLEGVDIVFEAEKRGFLND</sequence>
<keyword evidence="3" id="KW-0479">Metal-binding</keyword>
<comment type="pathway">
    <text evidence="1">Cofactor biosynthesis; riboflavin biosynthesis.</text>
</comment>
<evidence type="ECO:0000256" key="4">
    <source>
        <dbReference type="ARBA" id="ARBA00022842"/>
    </source>
</evidence>
<proteinExistence type="predicted"/>
<reference evidence="8" key="1">
    <citation type="journal article" date="2020" name="mSystems">
        <title>Genome- and Community-Level Interaction Insights into Carbon Utilization and Element Cycling Functions of Hydrothermarchaeota in Hydrothermal Sediment.</title>
        <authorList>
            <person name="Zhou Z."/>
            <person name="Liu Y."/>
            <person name="Xu W."/>
            <person name="Pan J."/>
            <person name="Luo Z.H."/>
            <person name="Li M."/>
        </authorList>
    </citation>
    <scope>NUCLEOTIDE SEQUENCE [LARGE SCALE GENOMIC DNA]</scope>
    <source>
        <strain evidence="7">SpSt-638</strain>
        <strain evidence="8">SpSt-648</strain>
    </source>
</reference>
<dbReference type="AlphaFoldDB" id="A0A7C4JLT5"/>
<dbReference type="Gene3D" id="3.90.870.10">
    <property type="entry name" value="DHBP synthase"/>
    <property type="match status" value="1"/>
</dbReference>
<dbReference type="SUPFAM" id="SSF55821">
    <property type="entry name" value="YrdC/RibB"/>
    <property type="match status" value="1"/>
</dbReference>
<dbReference type="GO" id="GO:0008686">
    <property type="term" value="F:3,4-dihydroxy-2-butanone-4-phosphate synthase activity"/>
    <property type="evidence" value="ECO:0007669"/>
    <property type="project" value="InterPro"/>
</dbReference>
<gene>
    <name evidence="7" type="ORF">ENU09_00895</name>
    <name evidence="8" type="ORF">ENU20_01590</name>
</gene>
<evidence type="ECO:0000256" key="1">
    <source>
        <dbReference type="ARBA" id="ARBA00005104"/>
    </source>
</evidence>
<dbReference type="EMBL" id="DTBE01000027">
    <property type="protein sequence ID" value="HGQ59275.1"/>
    <property type="molecule type" value="Genomic_DNA"/>
</dbReference>
<evidence type="ECO:0000313" key="7">
    <source>
        <dbReference type="EMBL" id="HGQ59275.1"/>
    </source>
</evidence>
<evidence type="ECO:0000256" key="6">
    <source>
        <dbReference type="ARBA" id="ARBA00023239"/>
    </source>
</evidence>
<evidence type="ECO:0000256" key="3">
    <source>
        <dbReference type="ARBA" id="ARBA00022723"/>
    </source>
</evidence>